<proteinExistence type="inferred from homology"/>
<accession>A0A679I453</accession>
<reference evidence="4" key="1">
    <citation type="submission" date="2020-01" db="EMBL/GenBank/DDBJ databases">
        <title>Phosphoaccumulans saitamaens gen. nov., sp. nov., a polyphosphate accumulating bacterium isolated from surface river water.</title>
        <authorList>
            <person name="Watanabe K."/>
            <person name="Suda W."/>
        </authorList>
    </citation>
    <scope>NUCLEOTIDE SEQUENCE [LARGE SCALE GENOMIC DNA]</scope>
    <source>
        <strain evidence="4">ICHIAU1</strain>
    </source>
</reference>
<dbReference type="HAMAP" id="MF_02231">
    <property type="entry name" value="UbiT"/>
    <property type="match status" value="1"/>
</dbReference>
<comment type="similarity">
    <text evidence="1">Belongs to the UbiT family.</text>
</comment>
<name>A0A679I453_9RHOO</name>
<dbReference type="Proteomes" id="UP000463961">
    <property type="component" value="Chromosome"/>
</dbReference>
<gene>
    <name evidence="1" type="primary">ubiT</name>
    <name evidence="3" type="ORF">ICHIAU1_14310</name>
</gene>
<dbReference type="AlphaFoldDB" id="A0A679I453"/>
<dbReference type="UniPathway" id="UPA00232"/>
<keyword evidence="1" id="KW-0831">Ubiquinone biosynthesis</keyword>
<dbReference type="EMBL" id="AP022345">
    <property type="protein sequence ID" value="BBU69148.1"/>
    <property type="molecule type" value="Genomic_DNA"/>
</dbReference>
<evidence type="ECO:0000313" key="4">
    <source>
        <dbReference type="Proteomes" id="UP000463961"/>
    </source>
</evidence>
<evidence type="ECO:0000259" key="2">
    <source>
        <dbReference type="Pfam" id="PF02036"/>
    </source>
</evidence>
<dbReference type="GO" id="GO:0006744">
    <property type="term" value="P:ubiquinone biosynthetic process"/>
    <property type="evidence" value="ECO:0007669"/>
    <property type="project" value="UniProtKB-UniRule"/>
</dbReference>
<sequence>MNSIALKRIALGFISKLPIWPPSFVMAKTLNQALKPLVDDGSLSVLNGKRFIVSVKDLGFLFSFTMKNNLFLPLNEVLQSDLRIRADLYDFYLLATRQEDPDTLFFNRRLEIEGDTELGLVVKNALDSMELPQSVNSICNLIKEIAVNLKPSQ</sequence>
<keyword evidence="4" id="KW-1185">Reference proteome</keyword>
<comment type="pathway">
    <text evidence="1">Cofactor biosynthesis; ubiquinone biosynthesis.</text>
</comment>
<dbReference type="RefSeq" id="WP_162050128.1">
    <property type="nucleotide sequence ID" value="NZ_AP019011.1"/>
</dbReference>
<evidence type="ECO:0000313" key="3">
    <source>
        <dbReference type="EMBL" id="BBU69148.1"/>
    </source>
</evidence>
<dbReference type="InterPro" id="IPR036527">
    <property type="entry name" value="SCP2_sterol-bd_dom_sf"/>
</dbReference>
<organism evidence="3 4">
    <name type="scientific">Fluviibacter phosphoraccumulans</name>
    <dbReference type="NCBI Taxonomy" id="1751046"/>
    <lineage>
        <taxon>Bacteria</taxon>
        <taxon>Pseudomonadati</taxon>
        <taxon>Pseudomonadota</taxon>
        <taxon>Betaproteobacteria</taxon>
        <taxon>Rhodocyclales</taxon>
        <taxon>Fluviibacteraceae</taxon>
        <taxon>Fluviibacter</taxon>
    </lineage>
</organism>
<dbReference type="Pfam" id="PF02036">
    <property type="entry name" value="SCP2"/>
    <property type="match status" value="1"/>
</dbReference>
<evidence type="ECO:0000256" key="1">
    <source>
        <dbReference type="HAMAP-Rule" id="MF_02231"/>
    </source>
</evidence>
<comment type="function">
    <text evidence="1">Required for O(2)-independent ubiquinone (coenzyme Q) biosynthesis. Likely functions as an accessory factor.</text>
</comment>
<protein>
    <recommendedName>
        <fullName evidence="1">Ubiquinone biosynthesis accessory factor UbiT</fullName>
    </recommendedName>
</protein>
<dbReference type="InterPro" id="IPR016830">
    <property type="entry name" value="UbiT"/>
</dbReference>
<dbReference type="InterPro" id="IPR003033">
    <property type="entry name" value="SCP2_sterol-bd_dom"/>
</dbReference>
<dbReference type="OrthoDB" id="5292463at2"/>
<feature type="domain" description="SCP2" evidence="2">
    <location>
        <begin position="35"/>
        <end position="127"/>
    </location>
</feature>
<dbReference type="SUPFAM" id="SSF55718">
    <property type="entry name" value="SCP-like"/>
    <property type="match status" value="1"/>
</dbReference>